<protein>
    <recommendedName>
        <fullName evidence="3">Cyclopropane-fatty-acyl-phospholipid synthase</fullName>
    </recommendedName>
</protein>
<dbReference type="RefSeq" id="WP_093093980.1">
    <property type="nucleotide sequence ID" value="NZ_FOTQ01000004.1"/>
</dbReference>
<evidence type="ECO:0000313" key="1">
    <source>
        <dbReference type="EMBL" id="SFM12646.1"/>
    </source>
</evidence>
<dbReference type="AlphaFoldDB" id="A0A1I4NB85"/>
<dbReference type="STRING" id="254406.SAMN04488042_10486"/>
<name>A0A1I4NB85_9RHOB</name>
<dbReference type="OrthoDB" id="9778801at2"/>
<dbReference type="PANTHER" id="PTHR33973:SF4">
    <property type="entry name" value="OS07G0153300 PROTEIN"/>
    <property type="match status" value="1"/>
</dbReference>
<evidence type="ECO:0000313" key="2">
    <source>
        <dbReference type="Proteomes" id="UP000199144"/>
    </source>
</evidence>
<proteinExistence type="predicted"/>
<accession>A0A1I4NB85</accession>
<reference evidence="1 2" key="1">
    <citation type="submission" date="2016-10" db="EMBL/GenBank/DDBJ databases">
        <authorList>
            <person name="de Groot N.N."/>
        </authorList>
    </citation>
    <scope>NUCLEOTIDE SEQUENCE [LARGE SCALE GENOMIC DNA]</scope>
    <source>
        <strain evidence="1 2">DSM 15283</strain>
    </source>
</reference>
<sequence length="250" mass="27750">MIVWPEHIRGVTTHTRRGSIRNSFRYGVDFVLIDPDSSAGPWLFGRNRPGLISVQDRAHGGALGAGRGAAWARDALKLRGLAPDSYELRLLTQPGFLGHVFNPVSFWLAMQGDNIVAVISEVSTPFKDRHSYLTHLPDFAPITPSDTPRATKRMHVSPFQDVAGDYTFSFSVQPDRIAIRILFRNGPEGVVATLCGTRRRLSNLAILGATLRRPFGTIRTVALIHWQALKLKLKGALWRPRPTPPSEEIS</sequence>
<evidence type="ECO:0008006" key="3">
    <source>
        <dbReference type="Google" id="ProtNLM"/>
    </source>
</evidence>
<dbReference type="Proteomes" id="UP000199144">
    <property type="component" value="Unassembled WGS sequence"/>
</dbReference>
<dbReference type="Pfam" id="PF07103">
    <property type="entry name" value="DUF1365"/>
    <property type="match status" value="1"/>
</dbReference>
<dbReference type="PANTHER" id="PTHR33973">
    <property type="entry name" value="OS07G0153300 PROTEIN"/>
    <property type="match status" value="1"/>
</dbReference>
<keyword evidence="2" id="KW-1185">Reference proteome</keyword>
<dbReference type="InterPro" id="IPR010775">
    <property type="entry name" value="DUF1365"/>
</dbReference>
<dbReference type="EMBL" id="FOTQ01000004">
    <property type="protein sequence ID" value="SFM12646.1"/>
    <property type="molecule type" value="Genomic_DNA"/>
</dbReference>
<organism evidence="1 2">
    <name type="scientific">Shimia aestuarii</name>
    <dbReference type="NCBI Taxonomy" id="254406"/>
    <lineage>
        <taxon>Bacteria</taxon>
        <taxon>Pseudomonadati</taxon>
        <taxon>Pseudomonadota</taxon>
        <taxon>Alphaproteobacteria</taxon>
        <taxon>Rhodobacterales</taxon>
        <taxon>Roseobacteraceae</taxon>
    </lineage>
</organism>
<gene>
    <name evidence="1" type="ORF">SAMN04488042_10486</name>
</gene>